<dbReference type="RefSeq" id="WP_072475894.1">
    <property type="nucleotide sequence ID" value="NZ_FPJG01000006.1"/>
</dbReference>
<keyword evidence="1" id="KW-0732">Signal</keyword>
<reference evidence="3" key="1">
    <citation type="submission" date="2016-11" db="EMBL/GenBank/DDBJ databases">
        <authorList>
            <person name="Varghese N."/>
            <person name="Submissions S."/>
        </authorList>
    </citation>
    <scope>NUCLEOTIDE SEQUENCE [LARGE SCALE GENOMIC DNA]</scope>
    <source>
        <strain evidence="3">DSM 44671</strain>
    </source>
</reference>
<sequence length="238" mass="23999">MRIRTKRTLQIALVSGGLLMVGAGSASAAEPATDPGLPGLTDTTGDLAQVLDTVLPATTQQPTAVLHTVPVHLLQQEPAPSAEVDGDLPEQDLNAPLGSELAATDLPALPAIVPLTATPDTVPDRATITPVDGELPEVPLHGTVSTQPLDPSAGTRVTGLHTSDVPAAADQRADMPALPLVGGLLPSTGLLPALSGVPDLSRLTSLGGLTQLAGSTPLTHGGRYNTGALTAPLSQPRN</sequence>
<name>A0A1K1QKE5_9PSEU</name>
<dbReference type="OrthoDB" id="3625704at2"/>
<feature type="signal peptide" evidence="1">
    <location>
        <begin position="1"/>
        <end position="28"/>
    </location>
</feature>
<accession>A0A1K1QKE5</accession>
<keyword evidence="3" id="KW-1185">Reference proteome</keyword>
<dbReference type="AlphaFoldDB" id="A0A1K1QKE5"/>
<dbReference type="EMBL" id="FPJG01000006">
    <property type="protein sequence ID" value="SFW60099.1"/>
    <property type="molecule type" value="Genomic_DNA"/>
</dbReference>
<evidence type="ECO:0000313" key="3">
    <source>
        <dbReference type="Proteomes" id="UP000182740"/>
    </source>
</evidence>
<gene>
    <name evidence="2" type="ORF">SAMN04489730_1893</name>
</gene>
<protein>
    <recommendedName>
        <fullName evidence="4">GLTT repeat-containing protein</fullName>
    </recommendedName>
</protein>
<evidence type="ECO:0008006" key="4">
    <source>
        <dbReference type="Google" id="ProtNLM"/>
    </source>
</evidence>
<organism evidence="2 3">
    <name type="scientific">Amycolatopsis australiensis</name>
    <dbReference type="NCBI Taxonomy" id="546364"/>
    <lineage>
        <taxon>Bacteria</taxon>
        <taxon>Bacillati</taxon>
        <taxon>Actinomycetota</taxon>
        <taxon>Actinomycetes</taxon>
        <taxon>Pseudonocardiales</taxon>
        <taxon>Pseudonocardiaceae</taxon>
        <taxon>Amycolatopsis</taxon>
    </lineage>
</organism>
<evidence type="ECO:0000313" key="2">
    <source>
        <dbReference type="EMBL" id="SFW60099.1"/>
    </source>
</evidence>
<dbReference type="Proteomes" id="UP000182740">
    <property type="component" value="Unassembled WGS sequence"/>
</dbReference>
<evidence type="ECO:0000256" key="1">
    <source>
        <dbReference type="SAM" id="SignalP"/>
    </source>
</evidence>
<feature type="chain" id="PRO_5013086071" description="GLTT repeat-containing protein" evidence="1">
    <location>
        <begin position="29"/>
        <end position="238"/>
    </location>
</feature>
<proteinExistence type="predicted"/>